<dbReference type="Proteomes" id="UP000829196">
    <property type="component" value="Unassembled WGS sequence"/>
</dbReference>
<keyword evidence="2" id="KW-1185">Reference proteome</keyword>
<evidence type="ECO:0000313" key="1">
    <source>
        <dbReference type="EMBL" id="KAI0496825.1"/>
    </source>
</evidence>
<dbReference type="EMBL" id="JAGYWB010000016">
    <property type="protein sequence ID" value="KAI0496825.1"/>
    <property type="molecule type" value="Genomic_DNA"/>
</dbReference>
<sequence>MHGFASFAGGVLVIAGCRSQLDESFDDFVDARYYVLVFGGISADGFVAVSEGEKENQQEKMVMEIH</sequence>
<accession>A0A8T3ARV3</accession>
<proteinExistence type="predicted"/>
<dbReference type="AlphaFoldDB" id="A0A8T3ARV3"/>
<gene>
    <name evidence="1" type="ORF">KFK09_023149</name>
</gene>
<comment type="caution">
    <text evidence="1">The sequence shown here is derived from an EMBL/GenBank/DDBJ whole genome shotgun (WGS) entry which is preliminary data.</text>
</comment>
<organism evidence="1 2">
    <name type="scientific">Dendrobium nobile</name>
    <name type="common">Orchid</name>
    <dbReference type="NCBI Taxonomy" id="94219"/>
    <lineage>
        <taxon>Eukaryota</taxon>
        <taxon>Viridiplantae</taxon>
        <taxon>Streptophyta</taxon>
        <taxon>Embryophyta</taxon>
        <taxon>Tracheophyta</taxon>
        <taxon>Spermatophyta</taxon>
        <taxon>Magnoliopsida</taxon>
        <taxon>Liliopsida</taxon>
        <taxon>Asparagales</taxon>
        <taxon>Orchidaceae</taxon>
        <taxon>Epidendroideae</taxon>
        <taxon>Malaxideae</taxon>
        <taxon>Dendrobiinae</taxon>
        <taxon>Dendrobium</taxon>
    </lineage>
</organism>
<name>A0A8T3ARV3_DENNO</name>
<reference evidence="1" key="1">
    <citation type="journal article" date="2022" name="Front. Genet.">
        <title>Chromosome-Scale Assembly of the Dendrobium nobile Genome Provides Insights Into the Molecular Mechanism of the Biosynthesis of the Medicinal Active Ingredient of Dendrobium.</title>
        <authorList>
            <person name="Xu Q."/>
            <person name="Niu S.-C."/>
            <person name="Li K.-L."/>
            <person name="Zheng P.-J."/>
            <person name="Zhang X.-J."/>
            <person name="Jia Y."/>
            <person name="Liu Y."/>
            <person name="Niu Y.-X."/>
            <person name="Yu L.-H."/>
            <person name="Chen D.-F."/>
            <person name="Zhang G.-Q."/>
        </authorList>
    </citation>
    <scope>NUCLEOTIDE SEQUENCE</scope>
    <source>
        <tissue evidence="1">Leaf</tissue>
    </source>
</reference>
<evidence type="ECO:0000313" key="2">
    <source>
        <dbReference type="Proteomes" id="UP000829196"/>
    </source>
</evidence>
<protein>
    <submittedName>
        <fullName evidence="1">Uncharacterized protein</fullName>
    </submittedName>
</protein>